<dbReference type="InParanoid" id="B9ING8"/>
<sequence>MEKMVSAKRGRWSGRLRQRRYLLVVVEIAMARSEEDGGAGVVFVYVVMCMAVGNEGLWGGAGEVVDRFWWEAWFGQPWVVEVLAQWMKGGLFFYKLMNRASK</sequence>
<organism evidence="2 3">
    <name type="scientific">Populus trichocarpa</name>
    <name type="common">Western balsam poplar</name>
    <name type="synonym">Populus balsamifera subsp. trichocarpa</name>
    <dbReference type="NCBI Taxonomy" id="3694"/>
    <lineage>
        <taxon>Eukaryota</taxon>
        <taxon>Viridiplantae</taxon>
        <taxon>Streptophyta</taxon>
        <taxon>Embryophyta</taxon>
        <taxon>Tracheophyta</taxon>
        <taxon>Spermatophyta</taxon>
        <taxon>Magnoliopsida</taxon>
        <taxon>eudicotyledons</taxon>
        <taxon>Gunneridae</taxon>
        <taxon>Pentapetalae</taxon>
        <taxon>rosids</taxon>
        <taxon>fabids</taxon>
        <taxon>Malpighiales</taxon>
        <taxon>Salicaceae</taxon>
        <taxon>Saliceae</taxon>
        <taxon>Populus</taxon>
    </lineage>
</organism>
<accession>B9ING8</accession>
<dbReference type="HOGENOM" id="CLU_2282289_0_0_1"/>
<gene>
    <name evidence="2" type="ORF">POPTR_018G058400</name>
</gene>
<evidence type="ECO:0000313" key="3">
    <source>
        <dbReference type="Proteomes" id="UP000006729"/>
    </source>
</evidence>
<feature type="transmembrane region" description="Helical" evidence="1">
    <location>
        <begin position="21"/>
        <end position="53"/>
    </location>
</feature>
<protein>
    <recommendedName>
        <fullName evidence="4">Transmembrane protein</fullName>
    </recommendedName>
</protein>
<keyword evidence="1" id="KW-0472">Membrane</keyword>
<feature type="transmembrane region" description="Helical" evidence="1">
    <location>
        <begin position="73"/>
        <end position="94"/>
    </location>
</feature>
<reference evidence="2 3" key="1">
    <citation type="journal article" date="2006" name="Science">
        <title>The genome of black cottonwood, Populus trichocarpa (Torr. &amp; Gray).</title>
        <authorList>
            <person name="Tuskan G.A."/>
            <person name="Difazio S."/>
            <person name="Jansson S."/>
            <person name="Bohlmann J."/>
            <person name="Grigoriev I."/>
            <person name="Hellsten U."/>
            <person name="Putnam N."/>
            <person name="Ralph S."/>
            <person name="Rombauts S."/>
            <person name="Salamov A."/>
            <person name="Schein J."/>
            <person name="Sterck L."/>
            <person name="Aerts A."/>
            <person name="Bhalerao R.R."/>
            <person name="Bhalerao R.P."/>
            <person name="Blaudez D."/>
            <person name="Boerjan W."/>
            <person name="Brun A."/>
            <person name="Brunner A."/>
            <person name="Busov V."/>
            <person name="Campbell M."/>
            <person name="Carlson J."/>
            <person name="Chalot M."/>
            <person name="Chapman J."/>
            <person name="Chen G.L."/>
            <person name="Cooper D."/>
            <person name="Coutinho P.M."/>
            <person name="Couturier J."/>
            <person name="Covert S."/>
            <person name="Cronk Q."/>
            <person name="Cunningham R."/>
            <person name="Davis J."/>
            <person name="Degroeve S."/>
            <person name="Dejardin A."/>
            <person name="Depamphilis C."/>
            <person name="Detter J."/>
            <person name="Dirks B."/>
            <person name="Dubchak I."/>
            <person name="Duplessis S."/>
            <person name="Ehlting J."/>
            <person name="Ellis B."/>
            <person name="Gendler K."/>
            <person name="Goodstein D."/>
            <person name="Gribskov M."/>
            <person name="Grimwood J."/>
            <person name="Groover A."/>
            <person name="Gunter L."/>
            <person name="Hamberger B."/>
            <person name="Heinze B."/>
            <person name="Helariutta Y."/>
            <person name="Henrissat B."/>
            <person name="Holligan D."/>
            <person name="Holt R."/>
            <person name="Huang W."/>
            <person name="Islam-Faridi N."/>
            <person name="Jones S."/>
            <person name="Jones-Rhoades M."/>
            <person name="Jorgensen R."/>
            <person name="Joshi C."/>
            <person name="Kangasjarvi J."/>
            <person name="Karlsson J."/>
            <person name="Kelleher C."/>
            <person name="Kirkpatrick R."/>
            <person name="Kirst M."/>
            <person name="Kohler A."/>
            <person name="Kalluri U."/>
            <person name="Larimer F."/>
            <person name="Leebens-Mack J."/>
            <person name="Leple J.C."/>
            <person name="Locascio P."/>
            <person name="Lou Y."/>
            <person name="Lucas S."/>
            <person name="Martin F."/>
            <person name="Montanini B."/>
            <person name="Napoli C."/>
            <person name="Nelson D.R."/>
            <person name="Nelson C."/>
            <person name="Nieminen K."/>
            <person name="Nilsson O."/>
            <person name="Pereda V."/>
            <person name="Peter G."/>
            <person name="Philippe R."/>
            <person name="Pilate G."/>
            <person name="Poliakov A."/>
            <person name="Razumovskaya J."/>
            <person name="Richardson P."/>
            <person name="Rinaldi C."/>
            <person name="Ritland K."/>
            <person name="Rouze P."/>
            <person name="Ryaboy D."/>
            <person name="Schmutz J."/>
            <person name="Schrader J."/>
            <person name="Segerman B."/>
            <person name="Shin H."/>
            <person name="Siddiqui A."/>
            <person name="Sterky F."/>
            <person name="Terry A."/>
            <person name="Tsai C.J."/>
            <person name="Uberbacher E."/>
            <person name="Unneberg P."/>
            <person name="Vahala J."/>
            <person name="Wall K."/>
            <person name="Wessler S."/>
            <person name="Yang G."/>
            <person name="Yin T."/>
            <person name="Douglas C."/>
            <person name="Marra M."/>
            <person name="Sandberg G."/>
            <person name="Van de Peer Y."/>
            <person name="Rokhsar D."/>
        </authorList>
    </citation>
    <scope>NUCLEOTIDE SEQUENCE [LARGE SCALE GENOMIC DNA]</scope>
    <source>
        <strain evidence="3">cv. Nisqually</strain>
    </source>
</reference>
<keyword evidence="1" id="KW-0812">Transmembrane</keyword>
<evidence type="ECO:0000256" key="1">
    <source>
        <dbReference type="SAM" id="Phobius"/>
    </source>
</evidence>
<keyword evidence="1" id="KW-1133">Transmembrane helix</keyword>
<evidence type="ECO:0008006" key="4">
    <source>
        <dbReference type="Google" id="ProtNLM"/>
    </source>
</evidence>
<evidence type="ECO:0000313" key="2">
    <source>
        <dbReference type="EMBL" id="PNS92880.1"/>
    </source>
</evidence>
<dbReference type="Proteomes" id="UP000006729">
    <property type="component" value="Chromosome 18"/>
</dbReference>
<dbReference type="AlphaFoldDB" id="B9ING8"/>
<keyword evidence="3" id="KW-1185">Reference proteome</keyword>
<name>B9ING8_POPTR</name>
<proteinExistence type="predicted"/>
<dbReference type="EMBL" id="CM009307">
    <property type="protein sequence ID" value="PNS92880.1"/>
    <property type="molecule type" value="Genomic_DNA"/>
</dbReference>